<keyword evidence="3" id="KW-0732">Signal</keyword>
<protein>
    <submittedName>
        <fullName evidence="4">Uncharacterized protein</fullName>
    </submittedName>
</protein>
<feature type="region of interest" description="Disordered" evidence="1">
    <location>
        <begin position="65"/>
        <end position="85"/>
    </location>
</feature>
<keyword evidence="2" id="KW-1133">Transmembrane helix</keyword>
<dbReference type="AlphaFoldDB" id="A0A7G3B826"/>
<feature type="signal peptide" evidence="3">
    <location>
        <begin position="1"/>
        <end position="28"/>
    </location>
</feature>
<evidence type="ECO:0000313" key="4">
    <source>
        <dbReference type="EMBL" id="MBC1180620.1"/>
    </source>
</evidence>
<accession>A0A7G3B826</accession>
<dbReference type="PANTHER" id="PTHR14905:SF7">
    <property type="entry name" value="VON WILLEBRAND FACTOR A DOMAIN-CONTAINING PROTEIN 7"/>
    <property type="match status" value="1"/>
</dbReference>
<keyword evidence="2" id="KW-0812">Transmembrane</keyword>
<name>A0A7G3B826_LUTLO</name>
<feature type="chain" id="PRO_5028931770" evidence="3">
    <location>
        <begin position="29"/>
        <end position="735"/>
    </location>
</feature>
<reference evidence="4" key="1">
    <citation type="journal article" date="2020" name="BMC">
        <title>Leishmania infection induces a limited differential gene expression in the sand fly midgut.</title>
        <authorList>
            <person name="Coutinho-Abreu I.V."/>
            <person name="Serafim T.D."/>
            <person name="Meneses C."/>
            <person name="Kamhawi S."/>
            <person name="Oliveira F."/>
            <person name="Valenzuela J.G."/>
        </authorList>
    </citation>
    <scope>NUCLEOTIDE SEQUENCE</scope>
    <source>
        <strain evidence="4">Jacobina</strain>
        <tissue evidence="4">Midgut</tissue>
    </source>
</reference>
<keyword evidence="2" id="KW-0472">Membrane</keyword>
<feature type="transmembrane region" description="Helical" evidence="2">
    <location>
        <begin position="686"/>
        <end position="713"/>
    </location>
</feature>
<evidence type="ECO:0000256" key="3">
    <source>
        <dbReference type="SAM" id="SignalP"/>
    </source>
</evidence>
<evidence type="ECO:0000256" key="2">
    <source>
        <dbReference type="SAM" id="Phobius"/>
    </source>
</evidence>
<organism evidence="4">
    <name type="scientific">Lutzomyia longipalpis</name>
    <name type="common">Sand fly</name>
    <dbReference type="NCBI Taxonomy" id="7200"/>
    <lineage>
        <taxon>Eukaryota</taxon>
        <taxon>Metazoa</taxon>
        <taxon>Ecdysozoa</taxon>
        <taxon>Arthropoda</taxon>
        <taxon>Hexapoda</taxon>
        <taxon>Insecta</taxon>
        <taxon>Pterygota</taxon>
        <taxon>Neoptera</taxon>
        <taxon>Endopterygota</taxon>
        <taxon>Diptera</taxon>
        <taxon>Nematocera</taxon>
        <taxon>Psychodoidea</taxon>
        <taxon>Psychodidae</taxon>
        <taxon>Lutzomyia</taxon>
        <taxon>Lutzomyia</taxon>
    </lineage>
</organism>
<dbReference type="VEuPathDB" id="VectorBase:LLONM1_003943"/>
<dbReference type="InterPro" id="IPR052577">
    <property type="entry name" value="VWA7"/>
</dbReference>
<sequence>MRDKRLIKMQLKVALFWTLCCVAKLNSAQESGFGSDTTYDNIEDPSGEQRRFVGYKTTIYHESATFSNPTEPETDTIENESTSIDTSQRIDTTITENTDFPSSEAIIQDALIVSNELILRNDSTSAGEDTGNFQEINGEDSEAATVTAAVPTTIIVPTTPSTTTTTTTVHPSIKALNLKRKQTKQYRVYKSTGDGIVRSFLDDPYLRSPLAILVDTAPEPLRKAKLLWNATLRPASSIDLVLVAFNASGISVTYNFKNTRTMMAGMESVRESHTPGSEEKAFIGIIRASELIPYDSAIFLTADRVPQNSEFSQEAAIILLKKRIRLYLIWFGKHGQDDNESPHTITGGILGEVALRTGGEIIHITDEAVEPNGNIGLVTLLLRNDLQGSHHFTLPIDATAETNHHVKIHGKVDEATLETPNRAPRSAQIQFVDGNDRIESLENDVELLDDQEDAEIETTEVKDTKVSERVIESVLTVNISPQSRLMTSPGTTAMIYFEVTNLRYTTLFMNFQAVDEHRFLRTINPPQANFGPGQTLVVTVVLQIPPTVEVGLRDRVTFTANGIVNVVQSVYVTVSSATSTQDSSAPWMYWTYGSRCEWRSSPGNCAGHVWSVEVSAQDWETGVLRIQSQPRGLLYRNQFTAGTRDPVLATYSASCCQPRVTITAFDLANNQKSISLDVRDIWLSEAAIAAVVLGCILLIILIVLLIFLCRWCYQRNRASRDLPVYRTERTRMEQR</sequence>
<evidence type="ECO:0000256" key="1">
    <source>
        <dbReference type="SAM" id="MobiDB-lite"/>
    </source>
</evidence>
<dbReference type="EMBL" id="GITU01011917">
    <property type="protein sequence ID" value="MBC1180620.1"/>
    <property type="molecule type" value="Transcribed_RNA"/>
</dbReference>
<proteinExistence type="predicted"/>
<dbReference type="PANTHER" id="PTHR14905">
    <property type="entry name" value="NG37"/>
    <property type="match status" value="1"/>
</dbReference>